<evidence type="ECO:0000259" key="2">
    <source>
        <dbReference type="Pfam" id="PF07727"/>
    </source>
</evidence>
<dbReference type="InterPro" id="IPR013103">
    <property type="entry name" value="RVT_2"/>
</dbReference>
<dbReference type="PANTHER" id="PTHR34222:SF99">
    <property type="entry name" value="PROTEIN, PUTATIVE-RELATED"/>
    <property type="match status" value="1"/>
</dbReference>
<protein>
    <recommendedName>
        <fullName evidence="2">Reverse transcriptase Ty1/copia-type domain-containing protein</fullName>
    </recommendedName>
</protein>
<feature type="compositionally biased region" description="Low complexity" evidence="1">
    <location>
        <begin position="342"/>
        <end position="355"/>
    </location>
</feature>
<gene>
    <name evidence="3" type="ORF">FSB_LOCUS50645</name>
</gene>
<dbReference type="Pfam" id="PF07727">
    <property type="entry name" value="RVT_2"/>
    <property type="match status" value="1"/>
</dbReference>
<feature type="domain" description="Reverse transcriptase Ty1/copia-type" evidence="2">
    <location>
        <begin position="388"/>
        <end position="463"/>
    </location>
</feature>
<evidence type="ECO:0000313" key="3">
    <source>
        <dbReference type="EMBL" id="SPD22763.1"/>
    </source>
</evidence>
<dbReference type="EMBL" id="OIVN01005507">
    <property type="protein sequence ID" value="SPD22763.1"/>
    <property type="molecule type" value="Genomic_DNA"/>
</dbReference>
<dbReference type="PANTHER" id="PTHR34222">
    <property type="entry name" value="GAG_PRE-INTEGRS DOMAIN-CONTAINING PROTEIN"/>
    <property type="match status" value="1"/>
</dbReference>
<accession>A0A2N9IFD2</accession>
<evidence type="ECO:0000256" key="1">
    <source>
        <dbReference type="SAM" id="MobiDB-lite"/>
    </source>
</evidence>
<name>A0A2N9IFD2_FAGSY</name>
<proteinExistence type="predicted"/>
<sequence length="507" mass="56577">MASIANTDSVPTPPIDTSVYLGDDPTNKYYLHHGDSPGAILVSQFLTGDNGQDPCYYTRLKSLWDELSNFRPLPDCSCGAMKILLDNKQHEYVMQFLMGLNDNFSHERQRNINIPSSAPADDSVALFTRGEAPRNYYGIKGQFQKRERPLCNHCGITGHIVDKCYKLHGYPPRYKFKNKVHFANQSSVIGEDPHLPFTQAQCQQLLAMLSSQASFSPSQPQMPNQIVCQSQDASSSIPHQAASAISQFMSGPGSLEEYWLGPLSAHSPPSLPDSPSHSPLDIAHQSPAFTVTNPILNTSESILDNIALPSPPTIPLLRKSTRMHKTPTYLQEFHCNNAFLPTTSQSPPTTAQEPTTYHEASQDPKWCEAMQVELVKLRSDGYLERPLRQWFSKFSTTLLKHGFMQSKADYSLFTRQEGSSFIALLVYVDDILIASSDAIAVTKLKQFLDAQFKLKDLGLVRDFSWLDARLLGCKPTKCPMDQNLKLSKLEGSLMPDPTVYIEGLLED</sequence>
<feature type="region of interest" description="Disordered" evidence="1">
    <location>
        <begin position="342"/>
        <end position="362"/>
    </location>
</feature>
<dbReference type="AlphaFoldDB" id="A0A2N9IFD2"/>
<organism evidence="3">
    <name type="scientific">Fagus sylvatica</name>
    <name type="common">Beechnut</name>
    <dbReference type="NCBI Taxonomy" id="28930"/>
    <lineage>
        <taxon>Eukaryota</taxon>
        <taxon>Viridiplantae</taxon>
        <taxon>Streptophyta</taxon>
        <taxon>Embryophyta</taxon>
        <taxon>Tracheophyta</taxon>
        <taxon>Spermatophyta</taxon>
        <taxon>Magnoliopsida</taxon>
        <taxon>eudicotyledons</taxon>
        <taxon>Gunneridae</taxon>
        <taxon>Pentapetalae</taxon>
        <taxon>rosids</taxon>
        <taxon>fabids</taxon>
        <taxon>Fagales</taxon>
        <taxon>Fagaceae</taxon>
        <taxon>Fagus</taxon>
    </lineage>
</organism>
<reference evidence="3" key="1">
    <citation type="submission" date="2018-02" db="EMBL/GenBank/DDBJ databases">
        <authorList>
            <person name="Cohen D.B."/>
            <person name="Kent A.D."/>
        </authorList>
    </citation>
    <scope>NUCLEOTIDE SEQUENCE</scope>
</reference>